<dbReference type="GO" id="GO:0005829">
    <property type="term" value="C:cytosol"/>
    <property type="evidence" value="ECO:0007669"/>
    <property type="project" value="TreeGrafter"/>
</dbReference>
<dbReference type="PRINTS" id="PR00371">
    <property type="entry name" value="FPNCR"/>
</dbReference>
<dbReference type="GO" id="GO:0050660">
    <property type="term" value="F:flavin adenine dinucleotide binding"/>
    <property type="evidence" value="ECO:0007669"/>
    <property type="project" value="TreeGrafter"/>
</dbReference>
<keyword evidence="9" id="KW-0560">Oxidoreductase</keyword>
<comment type="cofactor">
    <cofactor evidence="2">
        <name>FAD</name>
        <dbReference type="ChEBI" id="CHEBI:57692"/>
    </cofactor>
</comment>
<dbReference type="Proteomes" id="UP000886998">
    <property type="component" value="Unassembled WGS sequence"/>
</dbReference>
<reference evidence="15" key="1">
    <citation type="submission" date="2020-08" db="EMBL/GenBank/DDBJ databases">
        <title>Multicomponent nature underlies the extraordinary mechanical properties of spider dragline silk.</title>
        <authorList>
            <person name="Kono N."/>
            <person name="Nakamura H."/>
            <person name="Mori M."/>
            <person name="Yoshida Y."/>
            <person name="Ohtoshi R."/>
            <person name="Malay A.D."/>
            <person name="Moran D.A.P."/>
            <person name="Tomita M."/>
            <person name="Numata K."/>
            <person name="Arakawa K."/>
        </authorList>
    </citation>
    <scope>NUCLEOTIDE SEQUENCE</scope>
</reference>
<dbReference type="InterPro" id="IPR001709">
    <property type="entry name" value="Flavoprot_Pyr_Nucl_cyt_Rdtase"/>
</dbReference>
<dbReference type="PROSITE" id="PS50902">
    <property type="entry name" value="FLAVODOXIN_LIKE"/>
    <property type="match status" value="1"/>
</dbReference>
<keyword evidence="5" id="KW-0288">FMN</keyword>
<dbReference type="SUPFAM" id="SSF63380">
    <property type="entry name" value="Riboflavin synthase domain-like"/>
    <property type="match status" value="1"/>
</dbReference>
<evidence type="ECO:0000259" key="13">
    <source>
        <dbReference type="PROSITE" id="PS50902"/>
    </source>
</evidence>
<dbReference type="InterPro" id="IPR008254">
    <property type="entry name" value="Flavodoxin/NO_synth"/>
</dbReference>
<dbReference type="OrthoDB" id="1856718at2759"/>
<name>A0A8X7C8C2_9ARAC</name>
<dbReference type="GO" id="GO:0010181">
    <property type="term" value="F:FMN binding"/>
    <property type="evidence" value="ECO:0007669"/>
    <property type="project" value="InterPro"/>
</dbReference>
<keyword evidence="10" id="KW-0486">Methionine biosynthesis</keyword>
<dbReference type="GO" id="GO:0009086">
    <property type="term" value="P:methionine biosynthetic process"/>
    <property type="evidence" value="ECO:0007669"/>
    <property type="project" value="UniProtKB-KW"/>
</dbReference>
<dbReference type="InterPro" id="IPR023173">
    <property type="entry name" value="NADPH_Cyt_P450_Rdtase_alpha"/>
</dbReference>
<evidence type="ECO:0000256" key="4">
    <source>
        <dbReference type="ARBA" id="ARBA00022630"/>
    </source>
</evidence>
<dbReference type="InterPro" id="IPR017927">
    <property type="entry name" value="FAD-bd_FR_type"/>
</dbReference>
<dbReference type="Gene3D" id="3.40.50.80">
    <property type="entry name" value="Nucleotide-binding domain of ferredoxin-NADP reductase (FNR) module"/>
    <property type="match status" value="1"/>
</dbReference>
<dbReference type="PROSITE" id="PS51384">
    <property type="entry name" value="FAD_FR"/>
    <property type="match status" value="1"/>
</dbReference>
<evidence type="ECO:0000256" key="10">
    <source>
        <dbReference type="ARBA" id="ARBA00023167"/>
    </source>
</evidence>
<dbReference type="AlphaFoldDB" id="A0A8X7C8C2"/>
<keyword evidence="4" id="KW-0285">Flavoprotein</keyword>
<dbReference type="FunFam" id="1.20.990.10:FF:000007">
    <property type="entry name" value="Methionine synthase reductase"/>
    <property type="match status" value="1"/>
</dbReference>
<dbReference type="InterPro" id="IPR029039">
    <property type="entry name" value="Flavoprotein-like_sf"/>
</dbReference>
<evidence type="ECO:0000256" key="1">
    <source>
        <dbReference type="ARBA" id="ARBA00001917"/>
    </source>
</evidence>
<proteinExistence type="predicted"/>
<keyword evidence="6" id="KW-0949">S-adenosyl-L-methionine</keyword>
<evidence type="ECO:0000256" key="2">
    <source>
        <dbReference type="ARBA" id="ARBA00001974"/>
    </source>
</evidence>
<dbReference type="SUPFAM" id="SSF52343">
    <property type="entry name" value="Ferredoxin reductase-like, C-terminal NADP-linked domain"/>
    <property type="match status" value="1"/>
</dbReference>
<dbReference type="InterPro" id="IPR001094">
    <property type="entry name" value="Flavdoxin-like"/>
</dbReference>
<evidence type="ECO:0000256" key="3">
    <source>
        <dbReference type="ARBA" id="ARBA00022605"/>
    </source>
</evidence>
<protein>
    <recommendedName>
        <fullName evidence="12">Methionine synthase reductase</fullName>
        <ecNumber evidence="11">1.16.1.8</ecNumber>
    </recommendedName>
</protein>
<evidence type="ECO:0000256" key="12">
    <source>
        <dbReference type="ARBA" id="ARBA00040659"/>
    </source>
</evidence>
<comment type="cofactor">
    <cofactor evidence="1">
        <name>FMN</name>
        <dbReference type="ChEBI" id="CHEBI:58210"/>
    </cofactor>
</comment>
<dbReference type="InterPro" id="IPR039261">
    <property type="entry name" value="FNR_nucleotide-bd"/>
</dbReference>
<dbReference type="PANTHER" id="PTHR19384">
    <property type="entry name" value="NITRIC OXIDE SYNTHASE-RELATED"/>
    <property type="match status" value="1"/>
</dbReference>
<evidence type="ECO:0000256" key="7">
    <source>
        <dbReference type="ARBA" id="ARBA00022827"/>
    </source>
</evidence>
<dbReference type="PANTHER" id="PTHR19384:SF84">
    <property type="entry name" value="METHIONINE SYNTHASE REDUCTASE"/>
    <property type="match status" value="1"/>
</dbReference>
<dbReference type="GO" id="GO:0050667">
    <property type="term" value="P:homocysteine metabolic process"/>
    <property type="evidence" value="ECO:0007669"/>
    <property type="project" value="TreeGrafter"/>
</dbReference>
<keyword evidence="3" id="KW-0028">Amino-acid biosynthesis</keyword>
<accession>A0A8X7C8C2</accession>
<dbReference type="Pfam" id="PF00258">
    <property type="entry name" value="Flavodoxin_1"/>
    <property type="match status" value="1"/>
</dbReference>
<dbReference type="InterPro" id="IPR017938">
    <property type="entry name" value="Riboflavin_synthase-like_b-brl"/>
</dbReference>
<evidence type="ECO:0000259" key="14">
    <source>
        <dbReference type="PROSITE" id="PS51384"/>
    </source>
</evidence>
<dbReference type="Gene3D" id="1.20.990.10">
    <property type="entry name" value="NADPH-cytochrome p450 Reductase, Chain A, domain 3"/>
    <property type="match status" value="1"/>
</dbReference>
<dbReference type="PRINTS" id="PR00369">
    <property type="entry name" value="FLAVODOXIN"/>
</dbReference>
<dbReference type="Pfam" id="PF00667">
    <property type="entry name" value="FAD_binding_1"/>
    <property type="match status" value="1"/>
</dbReference>
<keyword evidence="7" id="KW-0274">FAD</keyword>
<sequence>FDIQEESCAVFIVSTTGDGEPPDSAYKFYHRIHRATLSPNYLEKLNYALLGLGDSNYIKFSLAARLLEKRLNDLSAKPFYETGYGDDAFGIETGVDPWVENLFPALQKFLGVEPTSNNISAPDLLNMNESVKKFNMFSIESLSEEETENLTIKDLPSLLKDIEIEKINVRELPSPALAVTFKRYEERKFFVPNESILSSKGSDLTTVTLTGTKKLTVGENVKNTIELSFKFDNNSIAYLPGDSFGFICPNSEDEVKSLLYRLNVLHRAETPVELYIPDSVVKKKKLPSHIQSNLSLEDIFKHCIEIRSVPKKILLRILAEHTSDVKEKKALLFLSSEVGAKIYTNFIRKRSICILDILMHYKSCIPPVETLIEYLPFLKPRFYSVSSSPLQDNTSFKIVFNVLKLNEEGGRYKDREGVCTGWFQKLSSKFLKSTQTDASTDSYFDNEMLIISLHRFRLEHNLYIYKRTNNHFYLPADSECPVIMVGPGTGVAPFIGFLYHREKLEMKNTMNNFGETWLFYGCRYSERDFLYKSELERFNSSKVLTHLHVSLSREAILPSNVTSRYVHESIRQNSDAVVAAIHAGGRIYVCGDANNMAQDVQKAFIDIFETSGMSATEAKLTVEKLQADHRYINDVWA</sequence>
<keyword evidence="16" id="KW-1185">Reference proteome</keyword>
<gene>
    <name evidence="15" type="primary">Mtrr</name>
    <name evidence="15" type="ORF">TNIN_11941</name>
</gene>
<evidence type="ECO:0000256" key="6">
    <source>
        <dbReference type="ARBA" id="ARBA00022691"/>
    </source>
</evidence>
<evidence type="ECO:0000256" key="9">
    <source>
        <dbReference type="ARBA" id="ARBA00023002"/>
    </source>
</evidence>
<dbReference type="EMBL" id="BMAV01012747">
    <property type="protein sequence ID" value="GFY59700.1"/>
    <property type="molecule type" value="Genomic_DNA"/>
</dbReference>
<feature type="non-terminal residue" evidence="15">
    <location>
        <position position="637"/>
    </location>
</feature>
<dbReference type="InterPro" id="IPR001433">
    <property type="entry name" value="OxRdtase_FAD/NAD-bd"/>
</dbReference>
<dbReference type="InterPro" id="IPR003097">
    <property type="entry name" value="CysJ-like_FAD-binding"/>
</dbReference>
<evidence type="ECO:0000313" key="15">
    <source>
        <dbReference type="EMBL" id="GFY59700.1"/>
    </source>
</evidence>
<dbReference type="GO" id="GO:0030586">
    <property type="term" value="F:[methionine synthase] reductase (NADPH) activity"/>
    <property type="evidence" value="ECO:0007669"/>
    <property type="project" value="UniProtKB-EC"/>
</dbReference>
<evidence type="ECO:0000313" key="16">
    <source>
        <dbReference type="Proteomes" id="UP000886998"/>
    </source>
</evidence>
<feature type="domain" description="Flavodoxin-like" evidence="13">
    <location>
        <begin position="1"/>
        <end position="103"/>
    </location>
</feature>
<dbReference type="Pfam" id="PF00175">
    <property type="entry name" value="NAD_binding_1"/>
    <property type="match status" value="1"/>
</dbReference>
<feature type="domain" description="FAD-binding FR-type" evidence="14">
    <location>
        <begin position="202"/>
        <end position="475"/>
    </location>
</feature>
<dbReference type="Gene3D" id="2.40.30.10">
    <property type="entry name" value="Translation factors"/>
    <property type="match status" value="1"/>
</dbReference>
<organism evidence="15 16">
    <name type="scientific">Trichonephila inaurata madagascariensis</name>
    <dbReference type="NCBI Taxonomy" id="2747483"/>
    <lineage>
        <taxon>Eukaryota</taxon>
        <taxon>Metazoa</taxon>
        <taxon>Ecdysozoa</taxon>
        <taxon>Arthropoda</taxon>
        <taxon>Chelicerata</taxon>
        <taxon>Arachnida</taxon>
        <taxon>Araneae</taxon>
        <taxon>Araneomorphae</taxon>
        <taxon>Entelegynae</taxon>
        <taxon>Araneoidea</taxon>
        <taxon>Nephilidae</taxon>
        <taxon>Trichonephila</taxon>
        <taxon>Trichonephila inaurata</taxon>
    </lineage>
</organism>
<comment type="caution">
    <text evidence="15">The sequence shown here is derived from an EMBL/GenBank/DDBJ whole genome shotgun (WGS) entry which is preliminary data.</text>
</comment>
<keyword evidence="8" id="KW-0521">NADP</keyword>
<dbReference type="FunFam" id="3.40.50.80:FF:000001">
    <property type="entry name" value="NADPH--cytochrome P450 reductase 1"/>
    <property type="match status" value="1"/>
</dbReference>
<dbReference type="SUPFAM" id="SSF52218">
    <property type="entry name" value="Flavoproteins"/>
    <property type="match status" value="1"/>
</dbReference>
<evidence type="ECO:0000256" key="8">
    <source>
        <dbReference type="ARBA" id="ARBA00022857"/>
    </source>
</evidence>
<evidence type="ECO:0000256" key="5">
    <source>
        <dbReference type="ARBA" id="ARBA00022643"/>
    </source>
</evidence>
<dbReference type="Gene3D" id="3.40.50.360">
    <property type="match status" value="1"/>
</dbReference>
<dbReference type="EC" id="1.16.1.8" evidence="11"/>
<evidence type="ECO:0000256" key="11">
    <source>
        <dbReference type="ARBA" id="ARBA00039088"/>
    </source>
</evidence>